<dbReference type="PANTHER" id="PTHR43308:SF1">
    <property type="entry name" value="OUTER MEMBRANE PROTEIN ALPHA"/>
    <property type="match status" value="1"/>
</dbReference>
<feature type="chain" id="PRO_5011716517" evidence="1">
    <location>
        <begin position="24"/>
        <end position="421"/>
    </location>
</feature>
<reference evidence="4" key="1">
    <citation type="submission" date="2016-10" db="EMBL/GenBank/DDBJ databases">
        <authorList>
            <person name="Varghese N."/>
            <person name="Submissions S."/>
        </authorList>
    </citation>
    <scope>NUCLEOTIDE SEQUENCE [LARGE SCALE GENOMIC DNA]</scope>
    <source>
        <strain evidence="4">DSM 13327</strain>
    </source>
</reference>
<dbReference type="AlphaFoldDB" id="A0A1I4M012"/>
<dbReference type="Pfam" id="PF00395">
    <property type="entry name" value="SLH"/>
    <property type="match status" value="1"/>
</dbReference>
<dbReference type="PROSITE" id="PS51272">
    <property type="entry name" value="SLH"/>
    <property type="match status" value="1"/>
</dbReference>
<keyword evidence="4" id="KW-1185">Reference proteome</keyword>
<dbReference type="Proteomes" id="UP000199520">
    <property type="component" value="Unassembled WGS sequence"/>
</dbReference>
<dbReference type="EMBL" id="FOTS01000028">
    <property type="protein sequence ID" value="SFL96366.1"/>
    <property type="molecule type" value="Genomic_DNA"/>
</dbReference>
<gene>
    <name evidence="3" type="ORF">SAMN04490355_102844</name>
</gene>
<proteinExistence type="predicted"/>
<evidence type="ECO:0000313" key="3">
    <source>
        <dbReference type="EMBL" id="SFL96366.1"/>
    </source>
</evidence>
<dbReference type="STRING" id="1123291.SAMN04490355_102844"/>
<accession>A0A1I4M012</accession>
<organism evidence="3 4">
    <name type="scientific">Pelosinus propionicus DSM 13327</name>
    <dbReference type="NCBI Taxonomy" id="1123291"/>
    <lineage>
        <taxon>Bacteria</taxon>
        <taxon>Bacillati</taxon>
        <taxon>Bacillota</taxon>
        <taxon>Negativicutes</taxon>
        <taxon>Selenomonadales</taxon>
        <taxon>Sporomusaceae</taxon>
        <taxon>Pelosinus</taxon>
    </lineage>
</organism>
<feature type="domain" description="SLH" evidence="2">
    <location>
        <begin position="25"/>
        <end position="88"/>
    </location>
</feature>
<feature type="signal peptide" evidence="1">
    <location>
        <begin position="1"/>
        <end position="23"/>
    </location>
</feature>
<dbReference type="OrthoDB" id="5845122at2"/>
<sequence length="421" mass="46239">MKKKLVASLAAAMILGVAGTSFAAVVNPFSDVPAKHWSYDAVTKLAHDGILEGYGDGTFRGDKTISRYEMAIIVAKAMSKVDQADAGNKVLIEKLSNEYASELDKLGARMTTVENKVDNVKWSGFVRGKYDSDTSDGHNISGGNKHYFLALEGTAKINDRWEGHFASETRHDYTTSGWGGVIPPDTNNGDGTWFRIWASGSVGEVGVAAGRKWFGYGDNMVWGHEATGIWLDIPTGTFKTSLFAAKPTQGNGAVSLKDAYDTNIYGANFNGDIAKNVNVNLLLGGNKDDGEQQMSRWGGLTVTSKIAKDLKLTGTYAKTNADDFNKTHHIRLDYKGTDLNKTGSYGVYARFFKFGVNGDPSHDDEWDSLKSDSRGWMVGVDYVVGKNIQWTNIYSDQKVNISDSATEYNRKLFRTQFDLHF</sequence>
<evidence type="ECO:0000313" key="4">
    <source>
        <dbReference type="Proteomes" id="UP000199520"/>
    </source>
</evidence>
<evidence type="ECO:0000256" key="1">
    <source>
        <dbReference type="SAM" id="SignalP"/>
    </source>
</evidence>
<evidence type="ECO:0000259" key="2">
    <source>
        <dbReference type="PROSITE" id="PS51272"/>
    </source>
</evidence>
<dbReference type="InterPro" id="IPR001119">
    <property type="entry name" value="SLH_dom"/>
</dbReference>
<dbReference type="InterPro" id="IPR051465">
    <property type="entry name" value="Cell_Envelope_Struct_Comp"/>
</dbReference>
<dbReference type="SUPFAM" id="SSF56935">
    <property type="entry name" value="Porins"/>
    <property type="match status" value="1"/>
</dbReference>
<dbReference type="RefSeq" id="WP_090938995.1">
    <property type="nucleotide sequence ID" value="NZ_FOTS01000028.1"/>
</dbReference>
<protein>
    <submittedName>
        <fullName evidence="3">S-layer homology domain-containing protein</fullName>
    </submittedName>
</protein>
<name>A0A1I4M012_9FIRM</name>
<dbReference type="PANTHER" id="PTHR43308">
    <property type="entry name" value="OUTER MEMBRANE PROTEIN ALPHA-RELATED"/>
    <property type="match status" value="1"/>
</dbReference>
<keyword evidence="1" id="KW-0732">Signal</keyword>